<keyword evidence="1" id="KW-0472">Membrane</keyword>
<keyword evidence="1" id="KW-0812">Transmembrane</keyword>
<accession>A0ABV7ELL1</accession>
<feature type="transmembrane region" description="Helical" evidence="1">
    <location>
        <begin position="55"/>
        <end position="76"/>
    </location>
</feature>
<dbReference type="EMBL" id="JBHRSS010000001">
    <property type="protein sequence ID" value="MFC3102794.1"/>
    <property type="molecule type" value="Genomic_DNA"/>
</dbReference>
<keyword evidence="1" id="KW-1133">Transmembrane helix</keyword>
<evidence type="ECO:0000256" key="1">
    <source>
        <dbReference type="SAM" id="Phobius"/>
    </source>
</evidence>
<comment type="caution">
    <text evidence="2">The sequence shown here is derived from an EMBL/GenBank/DDBJ whole genome shotgun (WGS) entry which is preliminary data.</text>
</comment>
<dbReference type="Pfam" id="PF11821">
    <property type="entry name" value="ActD"/>
    <property type="match status" value="1"/>
</dbReference>
<dbReference type="RefSeq" id="WP_380686201.1">
    <property type="nucleotide sequence ID" value="NZ_JBHRSS010000001.1"/>
</dbReference>
<sequence>MTEAAYGWLARFEHADALLAAARTLRADGVTGVEAYTPYPVEGLGTVVGGTSRGVALWSLISGAVAGLITFFMQWYSAVYAYPFVVGGKPLGGWPAFMPATAAMVMLFAVIGAWIGMLVGNRLPQPYHPAFNVEAFARASSDGFFLLVERPANDEEDRGRIERRLRELGAASVDAVPA</sequence>
<name>A0ABV7ELL1_9GAMM</name>
<feature type="transmembrane region" description="Helical" evidence="1">
    <location>
        <begin position="96"/>
        <end position="119"/>
    </location>
</feature>
<dbReference type="InterPro" id="IPR021776">
    <property type="entry name" value="ActD"/>
</dbReference>
<proteinExistence type="predicted"/>
<dbReference type="PANTHER" id="PTHR40394">
    <property type="entry name" value="LIPOPROTEIN-RELATED"/>
    <property type="match status" value="1"/>
</dbReference>
<keyword evidence="3" id="KW-1185">Reference proteome</keyword>
<organism evidence="2 3">
    <name type="scientific">Salinisphaera aquimarina</name>
    <dbReference type="NCBI Taxonomy" id="2094031"/>
    <lineage>
        <taxon>Bacteria</taxon>
        <taxon>Pseudomonadati</taxon>
        <taxon>Pseudomonadota</taxon>
        <taxon>Gammaproteobacteria</taxon>
        <taxon>Salinisphaerales</taxon>
        <taxon>Salinisphaeraceae</taxon>
        <taxon>Salinisphaera</taxon>
    </lineage>
</organism>
<dbReference type="Proteomes" id="UP001595462">
    <property type="component" value="Unassembled WGS sequence"/>
</dbReference>
<evidence type="ECO:0000313" key="3">
    <source>
        <dbReference type="Proteomes" id="UP001595462"/>
    </source>
</evidence>
<evidence type="ECO:0000313" key="2">
    <source>
        <dbReference type="EMBL" id="MFC3102794.1"/>
    </source>
</evidence>
<dbReference type="PANTHER" id="PTHR40394:SF2">
    <property type="entry name" value="QUINOL:CYTOCHROME C OXIDOREDUCTASE MEMBRANE PROTEIN"/>
    <property type="match status" value="1"/>
</dbReference>
<protein>
    <submittedName>
        <fullName evidence="2">DUF3341 domain-containing protein</fullName>
    </submittedName>
</protein>
<reference evidence="3" key="1">
    <citation type="journal article" date="2019" name="Int. J. Syst. Evol. Microbiol.">
        <title>The Global Catalogue of Microorganisms (GCM) 10K type strain sequencing project: providing services to taxonomists for standard genome sequencing and annotation.</title>
        <authorList>
            <consortium name="The Broad Institute Genomics Platform"/>
            <consortium name="The Broad Institute Genome Sequencing Center for Infectious Disease"/>
            <person name="Wu L."/>
            <person name="Ma J."/>
        </authorList>
    </citation>
    <scope>NUCLEOTIDE SEQUENCE [LARGE SCALE GENOMIC DNA]</scope>
    <source>
        <strain evidence="3">KCTC 52640</strain>
    </source>
</reference>
<gene>
    <name evidence="2" type="ORF">ACFOSU_02680</name>
</gene>